<proteinExistence type="predicted"/>
<evidence type="ECO:0000313" key="9">
    <source>
        <dbReference type="EMBL" id="KAF2837417.1"/>
    </source>
</evidence>
<evidence type="ECO:0000256" key="1">
    <source>
        <dbReference type="ARBA" id="ARBA00004123"/>
    </source>
</evidence>
<feature type="region of interest" description="Disordered" evidence="7">
    <location>
        <begin position="1473"/>
        <end position="1535"/>
    </location>
</feature>
<keyword evidence="10" id="KW-1185">Reference proteome</keyword>
<evidence type="ECO:0000256" key="2">
    <source>
        <dbReference type="ARBA" id="ARBA00004574"/>
    </source>
</evidence>
<dbReference type="OrthoDB" id="5399929at2759"/>
<feature type="compositionally biased region" description="Low complexity" evidence="7">
    <location>
        <begin position="1478"/>
        <end position="1498"/>
    </location>
</feature>
<feature type="region of interest" description="Disordered" evidence="7">
    <location>
        <begin position="1370"/>
        <end position="1414"/>
    </location>
</feature>
<gene>
    <name evidence="9" type="ORF">M501DRAFT_1058912</name>
</gene>
<keyword evidence="5" id="KW-0539">Nucleus</keyword>
<evidence type="ECO:0000259" key="8">
    <source>
        <dbReference type="Pfam" id="PF12231"/>
    </source>
</evidence>
<evidence type="ECO:0000256" key="7">
    <source>
        <dbReference type="SAM" id="MobiDB-lite"/>
    </source>
</evidence>
<organism evidence="9 10">
    <name type="scientific">Patellaria atrata CBS 101060</name>
    <dbReference type="NCBI Taxonomy" id="1346257"/>
    <lineage>
        <taxon>Eukaryota</taxon>
        <taxon>Fungi</taxon>
        <taxon>Dikarya</taxon>
        <taxon>Ascomycota</taxon>
        <taxon>Pezizomycotina</taxon>
        <taxon>Dothideomycetes</taxon>
        <taxon>Dothideomycetes incertae sedis</taxon>
        <taxon>Patellariales</taxon>
        <taxon>Patellariaceae</taxon>
        <taxon>Patellaria</taxon>
    </lineage>
</organism>
<comment type="subcellular location">
    <subcellularLocation>
        <location evidence="2">Chromosome</location>
        <location evidence="2">Telomere</location>
    </subcellularLocation>
    <subcellularLocation>
        <location evidence="1">Nucleus</location>
    </subcellularLocation>
</comment>
<dbReference type="GO" id="GO:0000723">
    <property type="term" value="P:telomere maintenance"/>
    <property type="evidence" value="ECO:0007669"/>
    <property type="project" value="TreeGrafter"/>
</dbReference>
<feature type="compositionally biased region" description="Polar residues" evidence="7">
    <location>
        <begin position="1594"/>
        <end position="1604"/>
    </location>
</feature>
<accession>A0A9P4VQ46</accession>
<dbReference type="GO" id="GO:0005634">
    <property type="term" value="C:nucleus"/>
    <property type="evidence" value="ECO:0007669"/>
    <property type="project" value="UniProtKB-SubCell"/>
</dbReference>
<comment type="caution">
    <text evidence="9">The sequence shown here is derived from an EMBL/GenBank/DDBJ whole genome shotgun (WGS) entry which is preliminary data.</text>
</comment>
<protein>
    <recommendedName>
        <fullName evidence="8">Telomere-associated protein Rif1 N-terminal domain-containing protein</fullName>
    </recommendedName>
</protein>
<feature type="region of interest" description="Disordered" evidence="7">
    <location>
        <begin position="1687"/>
        <end position="1745"/>
    </location>
</feature>
<evidence type="ECO:0000256" key="5">
    <source>
        <dbReference type="ARBA" id="ARBA00023242"/>
    </source>
</evidence>
<dbReference type="PANTHER" id="PTHR22928">
    <property type="entry name" value="TELOMERE-ASSOCIATED PROTEIN RIF1"/>
    <property type="match status" value="1"/>
</dbReference>
<feature type="region of interest" description="Disordered" evidence="7">
    <location>
        <begin position="38"/>
        <end position="75"/>
    </location>
</feature>
<keyword evidence="4" id="KW-0779">Telomere</keyword>
<sequence>MAFPSALHTIRPPTPPRDLNRDISDALHFLDDSFEVDRTLGNIQPPSSSPIAQSPSSSAELLATGSSKPRKRVDFSPWTKYHKATEIRDPAISSPLRPLPSPHDRKPLKSILKSNDSMANVGSQNPDPYSPNRSSPPSQDSFPEMLEFMAQQLAVDNKQIRLDAYNSLFETLQAHGKFVDFPTLGAKMGLLSQFLERDLRISKKSADTSDLNIITKALKLILLLLQIPDAANTMGDAFCTFLVNESVSILEDASTPKALASHYLHLLAHQKFSGKVMTVERVSRILDTLQSIQDRVKGNGAIAARLVIYQRLLTQSRQIMTNKFSVWIEHVFHGMLSSIIEIRNRAIELGLCASLALGSNSQVSKVVVDLLNRKAEEGISYGQFIATRVNKMLDKKRDNLCVPQIWSVFMLFLRAKRQSFERWPNIRLWISIMQRCFNSSTLRKASNVAWNRFVFALNPDTSTPMSVIRMLRQPLAAQLHYKGGDKTTKELSLFSYSSYCNLLHYAFRPNEPSTQLTLYWAEFVSPIIKDMAPISTKHANAATRVLISLFGGSTPKVWNENIANEVSNITPDDIPRLDTKWIRQNLSLVLQVVEPCLKNCSWSSKPQEIPLARKLWSTLMVALADAGSKEVKASMELKEAIASLTNFIHTFWSFLESNHLESGSLPRIDVDDFAFLIKTAMESLGPIHFTEKTLVRKGNESEFEVAPTPSHRGRTSGKLFQAPILHILELMLPPSLTATTKIAVLRSLLLHSVASKNSRSAKMAFLRDCADVTRIESSREESVSFNFDVWHIVADLAEVNLRSNNDEMNSTSQRLGEEYANVLAIIRVGFYFPQYLTSGSMGELFIALAETVTQETGSAGMVIAITEPLAAVLMAESKLLDPKLVLSHTTLLLEKTQHPSKRKLMEEGRKLLSGITVLSKTTDFDPYNELYLLIADVSVSCYKGLYRYDHELVLQYLISMIRFISTSPTTIAGTILHQVQGGISTWIMDAEQKLTGELKELKYKAVLLWETAVNILKDIAITDSRQLNTFDELIASGLLSSHAKIANKAIETWNFTFRKEQLLEYPPRVEAALRKLRSHVDLETPGLSGDGEDAKSPGPPQYLDSQDSFLEEYSDTSKNMLKPPLQHLPKTRSPASDHPIRQRLSTESPSTPTRKPKPSHQDSQIEFAAVNSSPNHDLNAESQNLTEDRKEIMEKQQNSTVAMFLDIRSTPHLSSPFLSTPTTFLRRSLDKELENGSTTITLPIPVHRPMDACVNSSPTPSSCSRRGPILSDEVDIATPTTTRSIPFETLAVDVPSSPPSMCDTDLPVGFEGDHHIEEMDQMNVKIQNNGLEATSTEKETYQRSSEADSLLNAQIDCEIEARANRSLLDISTADSNTPGTPLESLPTTPYLPSDTFVDANPQQQTTTDIDPEPEVFIEASQPLRVGEELDQGISVNQSHQSDITSGSTSRVESSFIAEQQAGNSISPVKQSAQVGVFQSQSPSQSESQLELQTQTQSSHDSIASTDELQKTKKRKSPITAGDTHSAKRQKRKSPIKRAFNSFISHITGTPPAPEDQDDEIYDCIAVTTSPIQPQNVSQTDNIKSEPVNKKLRSSRVSQTPSEDTSVVAECKPRKKRKGMAPDESSDPLAARNEGEGEATQESSTRRGRKKQKQSQEKDISTALGSSAVSASSRKLSHVLIDISDMVSSNTSTPVVETEDETGADAVGRGTSVAEGGRAPTGVETVDEDKAGSSSQGSVANERRKLTPKSLIERLKGILSDIPSLVFGSPQELREVDDVVLDIMRSAHTAAHEAKLKAEGRLSET</sequence>
<evidence type="ECO:0000256" key="6">
    <source>
        <dbReference type="ARBA" id="ARBA00023306"/>
    </source>
</evidence>
<feature type="region of interest" description="Disordered" evidence="7">
    <location>
        <begin position="1119"/>
        <end position="1163"/>
    </location>
</feature>
<feature type="compositionally biased region" description="Polar residues" evidence="7">
    <location>
        <begin position="1571"/>
        <end position="1581"/>
    </location>
</feature>
<feature type="compositionally biased region" description="Low complexity" evidence="7">
    <location>
        <begin position="1660"/>
        <end position="1670"/>
    </location>
</feature>
<evidence type="ECO:0000313" key="10">
    <source>
        <dbReference type="Proteomes" id="UP000799429"/>
    </source>
</evidence>
<dbReference type="InterPro" id="IPR022031">
    <property type="entry name" value="Rif1_N"/>
</dbReference>
<feature type="compositionally biased region" description="Polar residues" evidence="7">
    <location>
        <begin position="112"/>
        <end position="141"/>
    </location>
</feature>
<feature type="compositionally biased region" description="Basic residues" evidence="7">
    <location>
        <begin position="1526"/>
        <end position="1535"/>
    </location>
</feature>
<feature type="region of interest" description="Disordered" evidence="7">
    <location>
        <begin position="1435"/>
        <end position="1454"/>
    </location>
</feature>
<feature type="region of interest" description="Disordered" evidence="7">
    <location>
        <begin position="1"/>
        <end position="21"/>
    </location>
</feature>
<dbReference type="Proteomes" id="UP000799429">
    <property type="component" value="Unassembled WGS sequence"/>
</dbReference>
<evidence type="ECO:0000256" key="4">
    <source>
        <dbReference type="ARBA" id="ARBA00022895"/>
    </source>
</evidence>
<dbReference type="Pfam" id="PF12231">
    <property type="entry name" value="Rif1_N"/>
    <property type="match status" value="1"/>
</dbReference>
<feature type="region of interest" description="Disordered" evidence="7">
    <location>
        <begin position="1083"/>
        <end position="1105"/>
    </location>
</feature>
<feature type="compositionally biased region" description="Low complexity" evidence="7">
    <location>
        <begin position="43"/>
        <end position="59"/>
    </location>
</feature>
<feature type="region of interest" description="Disordered" evidence="7">
    <location>
        <begin position="1571"/>
        <end position="1670"/>
    </location>
</feature>
<dbReference type="GO" id="GO:0140445">
    <property type="term" value="C:chromosome, telomeric repeat region"/>
    <property type="evidence" value="ECO:0007669"/>
    <property type="project" value="TreeGrafter"/>
</dbReference>
<feature type="region of interest" description="Disordered" evidence="7">
    <location>
        <begin position="89"/>
        <end position="142"/>
    </location>
</feature>
<keyword evidence="3" id="KW-0158">Chromosome</keyword>
<keyword evidence="6" id="KW-0131">Cell cycle</keyword>
<reference evidence="9" key="1">
    <citation type="journal article" date="2020" name="Stud. Mycol.">
        <title>101 Dothideomycetes genomes: a test case for predicting lifestyles and emergence of pathogens.</title>
        <authorList>
            <person name="Haridas S."/>
            <person name="Albert R."/>
            <person name="Binder M."/>
            <person name="Bloem J."/>
            <person name="Labutti K."/>
            <person name="Salamov A."/>
            <person name="Andreopoulos B."/>
            <person name="Baker S."/>
            <person name="Barry K."/>
            <person name="Bills G."/>
            <person name="Bluhm B."/>
            <person name="Cannon C."/>
            <person name="Castanera R."/>
            <person name="Culley D."/>
            <person name="Daum C."/>
            <person name="Ezra D."/>
            <person name="Gonzalez J."/>
            <person name="Henrissat B."/>
            <person name="Kuo A."/>
            <person name="Liang C."/>
            <person name="Lipzen A."/>
            <person name="Lutzoni F."/>
            <person name="Magnuson J."/>
            <person name="Mondo S."/>
            <person name="Nolan M."/>
            <person name="Ohm R."/>
            <person name="Pangilinan J."/>
            <person name="Park H.-J."/>
            <person name="Ramirez L."/>
            <person name="Alfaro M."/>
            <person name="Sun H."/>
            <person name="Tritt A."/>
            <person name="Yoshinaga Y."/>
            <person name="Zwiers L.-H."/>
            <person name="Turgeon B."/>
            <person name="Goodwin S."/>
            <person name="Spatafora J."/>
            <person name="Crous P."/>
            <person name="Grigoriev I."/>
        </authorList>
    </citation>
    <scope>NUCLEOTIDE SEQUENCE</scope>
    <source>
        <strain evidence="9">CBS 101060</strain>
    </source>
</reference>
<dbReference type="PANTHER" id="PTHR22928:SF3">
    <property type="entry name" value="TELOMERE-ASSOCIATED PROTEIN RIF1"/>
    <property type="match status" value="1"/>
</dbReference>
<feature type="domain" description="Telomere-associated protein Rif1 N-terminal" evidence="8">
    <location>
        <begin position="154"/>
        <end position="524"/>
    </location>
</feature>
<dbReference type="EMBL" id="MU006099">
    <property type="protein sequence ID" value="KAF2837417.1"/>
    <property type="molecule type" value="Genomic_DNA"/>
</dbReference>
<evidence type="ECO:0000256" key="3">
    <source>
        <dbReference type="ARBA" id="ARBA00022454"/>
    </source>
</evidence>
<name>A0A9P4VQ46_9PEZI</name>